<feature type="transmembrane region" description="Helical" evidence="2">
    <location>
        <begin position="90"/>
        <end position="113"/>
    </location>
</feature>
<feature type="domain" description="YoaR-like putative peptidoglycan binding" evidence="3">
    <location>
        <begin position="167"/>
        <end position="278"/>
    </location>
</feature>
<evidence type="ECO:0000313" key="4">
    <source>
        <dbReference type="EMBL" id="HIQ68801.1"/>
    </source>
</evidence>
<evidence type="ECO:0000256" key="1">
    <source>
        <dbReference type="SAM" id="MobiDB-lite"/>
    </source>
</evidence>
<protein>
    <submittedName>
        <fullName evidence="4">VanW family protein</fullName>
    </submittedName>
</protein>
<name>A0A9D0Z3X9_9FIRM</name>
<sequence>MYLPHVPQAAQPETGPEEDLTKVLPDLPLQEALDQAAQAAQPAQPREPAAHSTQPRQTAVPPVPPTRNPRAVPPEEPEEEPVRRGVSGGILAAIVGGALVLLAVVIFFGYGLVLKGGDTIYPNVFVAGINVGGMTSEEAVAAVADAVAASYSSATLDVQLPDRTLSFTPDQTNVALDADEAIAEAMAYGRSGNPFSAVLNYFSCRSNERYIDLQTVLNLDTDYIRNRIDELAQEVETTLSPSKVDVNEAAGTITVQVGYPDRQLDTEGLYEAVYNAFMNSDFTTLTWDYQETPCELVDLTPYYEQYCTEVQNAEYDEETHTISEEVPGYGFDLEAAQQQLATAEPGSTVVIQMEDIEPEVTKLDLSSEMFGTALHKVSTKYAVNSNRTNNLDLACKAINGTILNPGEIFSFNDVVGERTAAKGYLPATVFVTGGASESELGGGVCQVASSIYYCSLFLNLEQVHREPHMYVVDYVDFGMDATVYWGSIDYQFKNTLDYPIKIQANIDGGTVNITFWGPEELDFTVETDYKILETYPWTTVEQVDETKPVGYRERTVSPYTGYKVVAYITVKDLDGNVLESREVYSTYRKRDQVYVVGPAEEVPDPDDPTTDPDDPTTDPDDPLNPDDPLAPSEDDEGTLWP</sequence>
<reference evidence="4" key="1">
    <citation type="submission" date="2020-10" db="EMBL/GenBank/DDBJ databases">
        <authorList>
            <person name="Gilroy R."/>
        </authorList>
    </citation>
    <scope>NUCLEOTIDE SEQUENCE</scope>
    <source>
        <strain evidence="4">ChiSjej2B20-13462</strain>
    </source>
</reference>
<feature type="compositionally biased region" description="Acidic residues" evidence="1">
    <location>
        <begin position="601"/>
        <end position="624"/>
    </location>
</feature>
<dbReference type="PANTHER" id="PTHR35788">
    <property type="entry name" value="EXPORTED PROTEIN-RELATED"/>
    <property type="match status" value="1"/>
</dbReference>
<evidence type="ECO:0000259" key="3">
    <source>
        <dbReference type="Pfam" id="PF12229"/>
    </source>
</evidence>
<gene>
    <name evidence="4" type="ORF">IAA67_00490</name>
</gene>
<feature type="region of interest" description="Disordered" evidence="1">
    <location>
        <begin position="1"/>
        <end position="82"/>
    </location>
</feature>
<keyword evidence="2" id="KW-0812">Transmembrane</keyword>
<reference evidence="4" key="2">
    <citation type="journal article" date="2021" name="PeerJ">
        <title>Extensive microbial diversity within the chicken gut microbiome revealed by metagenomics and culture.</title>
        <authorList>
            <person name="Gilroy R."/>
            <person name="Ravi A."/>
            <person name="Getino M."/>
            <person name="Pursley I."/>
            <person name="Horton D.L."/>
            <person name="Alikhan N.F."/>
            <person name="Baker D."/>
            <person name="Gharbi K."/>
            <person name="Hall N."/>
            <person name="Watson M."/>
            <person name="Adriaenssens E.M."/>
            <person name="Foster-Nyarko E."/>
            <person name="Jarju S."/>
            <person name="Secka A."/>
            <person name="Antonio M."/>
            <person name="Oren A."/>
            <person name="Chaudhuri R.R."/>
            <person name="La Ragione R."/>
            <person name="Hildebrand F."/>
            <person name="Pallen M.J."/>
        </authorList>
    </citation>
    <scope>NUCLEOTIDE SEQUENCE</scope>
    <source>
        <strain evidence="4">ChiSjej2B20-13462</strain>
    </source>
</reference>
<proteinExistence type="predicted"/>
<dbReference type="InterPro" id="IPR007391">
    <property type="entry name" value="Vancomycin_resist_VanW"/>
</dbReference>
<organism evidence="4 5">
    <name type="scientific">Candidatus Avoscillospira stercorigallinarum</name>
    <dbReference type="NCBI Taxonomy" id="2840708"/>
    <lineage>
        <taxon>Bacteria</taxon>
        <taxon>Bacillati</taxon>
        <taxon>Bacillota</taxon>
        <taxon>Clostridia</taxon>
        <taxon>Eubacteriales</taxon>
        <taxon>Oscillospiraceae</taxon>
        <taxon>Oscillospiraceae incertae sedis</taxon>
        <taxon>Candidatus Avoscillospira</taxon>
    </lineage>
</organism>
<dbReference type="InterPro" id="IPR052913">
    <property type="entry name" value="Glycopeptide_resist_protein"/>
</dbReference>
<feature type="compositionally biased region" description="Low complexity" evidence="1">
    <location>
        <begin position="26"/>
        <end position="47"/>
    </location>
</feature>
<comment type="caution">
    <text evidence="4">The sequence shown here is derived from an EMBL/GenBank/DDBJ whole genome shotgun (WGS) entry which is preliminary data.</text>
</comment>
<feature type="compositionally biased region" description="Acidic residues" evidence="1">
    <location>
        <begin position="632"/>
        <end position="641"/>
    </location>
</feature>
<feature type="region of interest" description="Disordered" evidence="1">
    <location>
        <begin position="594"/>
        <end position="641"/>
    </location>
</feature>
<accession>A0A9D0Z3X9</accession>
<dbReference type="InterPro" id="IPR022029">
    <property type="entry name" value="YoaR-like_PG-bd"/>
</dbReference>
<keyword evidence="2" id="KW-0472">Membrane</keyword>
<evidence type="ECO:0000256" key="2">
    <source>
        <dbReference type="SAM" id="Phobius"/>
    </source>
</evidence>
<dbReference type="PANTHER" id="PTHR35788:SF1">
    <property type="entry name" value="EXPORTED PROTEIN"/>
    <property type="match status" value="1"/>
</dbReference>
<dbReference type="EMBL" id="DVFN01000008">
    <property type="protein sequence ID" value="HIQ68801.1"/>
    <property type="molecule type" value="Genomic_DNA"/>
</dbReference>
<dbReference type="AlphaFoldDB" id="A0A9D0Z3X9"/>
<evidence type="ECO:0000313" key="5">
    <source>
        <dbReference type="Proteomes" id="UP000886874"/>
    </source>
</evidence>
<feature type="compositionally biased region" description="Pro residues" evidence="1">
    <location>
        <begin position="61"/>
        <end position="74"/>
    </location>
</feature>
<dbReference type="Pfam" id="PF12229">
    <property type="entry name" value="PG_binding_4"/>
    <property type="match status" value="1"/>
</dbReference>
<dbReference type="Proteomes" id="UP000886874">
    <property type="component" value="Unassembled WGS sequence"/>
</dbReference>
<dbReference type="Pfam" id="PF04294">
    <property type="entry name" value="VanW"/>
    <property type="match status" value="1"/>
</dbReference>
<keyword evidence="2" id="KW-1133">Transmembrane helix</keyword>